<dbReference type="AlphaFoldDB" id="A0A6A8AB63"/>
<proteinExistence type="predicted"/>
<dbReference type="EMBL" id="WIXI01000043">
    <property type="protein sequence ID" value="MQY46900.1"/>
    <property type="molecule type" value="Genomic_DNA"/>
</dbReference>
<reference evidence="2 3" key="1">
    <citation type="submission" date="2019-11" db="EMBL/GenBank/DDBJ databases">
        <title>Genome analysis of Rhizobacterium cereale a novel genus and species isolated from maize roots in North Spain.</title>
        <authorList>
            <person name="Menendez E."/>
            <person name="Flores-Felix J.D."/>
            <person name="Ramirez-Bahena M.-H."/>
            <person name="Igual J.M."/>
            <person name="Garcia-Fraile P."/>
            <person name="Peix A."/>
            <person name="Velazquez E."/>
        </authorList>
    </citation>
    <scope>NUCLEOTIDE SEQUENCE [LARGE SCALE GENOMIC DNA]</scope>
    <source>
        <strain evidence="2 3">RZME27</strain>
    </source>
</reference>
<sequence>MTSLSRRSLLHKSTIAAFCLSGFGISGRALAQMPDDERFKREVIEILKQRHPEWVIDAGGDARTISIGSKQISLDNVYIYTRDMPLAERQKAILDFIETVQASSDGPSAEDIPFAQARERLMPQIVPAEYKDQVSGLLTRPFFAGLDVAYVLDEEKRYSLVKDAVLAAWKVDREEIERIALANLETLATGQEITAKSSNDGGQYVTTDAGDAFSAARILLPSFMASVREAMKVKTVFVGIPNRDFMVAWTPDFAPRRRFATAIYEDARNQPYPLTDTLFVSDTSGIRLASAEERLDHGR</sequence>
<name>A0A6A8AB63_9HYPH</name>
<feature type="signal peptide" evidence="1">
    <location>
        <begin position="1"/>
        <end position="31"/>
    </location>
</feature>
<comment type="caution">
    <text evidence="2">The sequence shown here is derived from an EMBL/GenBank/DDBJ whole genome shotgun (WGS) entry which is preliminary data.</text>
</comment>
<dbReference type="Proteomes" id="UP000435138">
    <property type="component" value="Unassembled WGS sequence"/>
</dbReference>
<dbReference type="RefSeq" id="WP_153354391.1">
    <property type="nucleotide sequence ID" value="NZ_JAYKOO010000002.1"/>
</dbReference>
<dbReference type="PROSITE" id="PS51318">
    <property type="entry name" value="TAT"/>
    <property type="match status" value="1"/>
</dbReference>
<evidence type="ECO:0000256" key="1">
    <source>
        <dbReference type="SAM" id="SignalP"/>
    </source>
</evidence>
<accession>A0A6A8AB63</accession>
<dbReference type="InterPro" id="IPR010838">
    <property type="entry name" value="DUF1444"/>
</dbReference>
<dbReference type="Pfam" id="PF07285">
    <property type="entry name" value="DUF1444"/>
    <property type="match status" value="1"/>
</dbReference>
<keyword evidence="3" id="KW-1185">Reference proteome</keyword>
<protein>
    <submittedName>
        <fullName evidence="2">DUF1444 family protein</fullName>
    </submittedName>
</protein>
<evidence type="ECO:0000313" key="2">
    <source>
        <dbReference type="EMBL" id="MQY46900.1"/>
    </source>
</evidence>
<evidence type="ECO:0000313" key="3">
    <source>
        <dbReference type="Proteomes" id="UP000435138"/>
    </source>
</evidence>
<feature type="chain" id="PRO_5025361243" evidence="1">
    <location>
        <begin position="32"/>
        <end position="299"/>
    </location>
</feature>
<keyword evidence="1" id="KW-0732">Signal</keyword>
<dbReference type="InterPro" id="IPR006311">
    <property type="entry name" value="TAT_signal"/>
</dbReference>
<organism evidence="2 3">
    <name type="scientific">Endobacterium cereale</name>
    <dbReference type="NCBI Taxonomy" id="2663029"/>
    <lineage>
        <taxon>Bacteria</taxon>
        <taxon>Pseudomonadati</taxon>
        <taxon>Pseudomonadota</taxon>
        <taxon>Alphaproteobacteria</taxon>
        <taxon>Hyphomicrobiales</taxon>
        <taxon>Rhizobiaceae</taxon>
        <taxon>Endobacterium</taxon>
    </lineage>
</organism>
<gene>
    <name evidence="2" type="ORF">GAO09_12755</name>
</gene>